<dbReference type="Proteomes" id="UP000028602">
    <property type="component" value="Unassembled WGS sequence"/>
</dbReference>
<evidence type="ECO:0000313" key="1">
    <source>
        <dbReference type="EMBL" id="KFD18048.1"/>
    </source>
</evidence>
<accession>A0A085JC52</accession>
<reference evidence="1 2" key="1">
    <citation type="submission" date="2014-05" db="EMBL/GenBank/DDBJ databases">
        <title>ATOL: Assembling a taxonomically balanced genome-scale reconstruction of the evolutionary history of the Enterobacteriaceae.</title>
        <authorList>
            <person name="Plunkett G.III."/>
            <person name="Neeno-Eckwall E.C."/>
            <person name="Glasner J.D."/>
            <person name="Perna N.T."/>
        </authorList>
    </citation>
    <scope>NUCLEOTIDE SEQUENCE [LARGE SCALE GENOMIC DNA]</scope>
    <source>
        <strain evidence="1 2">ATCC 33301</strain>
    </source>
</reference>
<keyword evidence="2" id="KW-1185">Reference proteome</keyword>
<gene>
    <name evidence="1" type="ORF">GTPT_2780</name>
</gene>
<comment type="caution">
    <text evidence="1">The sequence shown here is derived from an EMBL/GenBank/DDBJ whole genome shotgun (WGS) entry which is preliminary data.</text>
</comment>
<organism evidence="1 2">
    <name type="scientific">Tatumella ptyseos ATCC 33301</name>
    <dbReference type="NCBI Taxonomy" id="1005995"/>
    <lineage>
        <taxon>Bacteria</taxon>
        <taxon>Pseudomonadati</taxon>
        <taxon>Pseudomonadota</taxon>
        <taxon>Gammaproteobacteria</taxon>
        <taxon>Enterobacterales</taxon>
        <taxon>Erwiniaceae</taxon>
        <taxon>Tatumella</taxon>
    </lineage>
</organism>
<dbReference type="AlphaFoldDB" id="A0A085JC52"/>
<dbReference type="EMBL" id="JMPR01000041">
    <property type="protein sequence ID" value="KFD18048.1"/>
    <property type="molecule type" value="Genomic_DNA"/>
</dbReference>
<protein>
    <submittedName>
        <fullName evidence="1">Uncharacterized protein</fullName>
    </submittedName>
</protein>
<evidence type="ECO:0000313" key="2">
    <source>
        <dbReference type="Proteomes" id="UP000028602"/>
    </source>
</evidence>
<name>A0A085JC52_9GAMM</name>
<sequence>MKCTTHCTHCHRDLNTRSDGFSKTALLACLLRQSPFRLRLMLAELLLKRLTRHTVTDQVAVNFSCRLHE</sequence>
<proteinExistence type="predicted"/>